<proteinExistence type="predicted"/>
<name>A0A8S5RHR5_9VIRU</name>
<protein>
    <submittedName>
        <fullName evidence="1">Uncharacterized protein</fullName>
    </submittedName>
</protein>
<accession>A0A8S5RHR5</accession>
<reference evidence="1" key="1">
    <citation type="journal article" date="2021" name="Proc. Natl. Acad. Sci. U.S.A.">
        <title>A Catalog of Tens of Thousands of Viruses from Human Metagenomes Reveals Hidden Associations with Chronic Diseases.</title>
        <authorList>
            <person name="Tisza M.J."/>
            <person name="Buck C.B."/>
        </authorList>
    </citation>
    <scope>NUCLEOTIDE SEQUENCE</scope>
    <source>
        <strain evidence="1">CtML55</strain>
    </source>
</reference>
<evidence type="ECO:0000313" key="1">
    <source>
        <dbReference type="EMBL" id="DAE30707.1"/>
    </source>
</evidence>
<dbReference type="EMBL" id="BK059105">
    <property type="protein sequence ID" value="DAE30707.1"/>
    <property type="molecule type" value="Genomic_DNA"/>
</dbReference>
<sequence length="30" mass="3318">MLALLLTMQCGIGVLLLIVMEAIRHIPLLE</sequence>
<organism evidence="1">
    <name type="scientific">virus sp. ctML55</name>
    <dbReference type="NCBI Taxonomy" id="2827627"/>
    <lineage>
        <taxon>Viruses</taxon>
    </lineage>
</organism>